<feature type="domain" description="Rod shape-determining protein MreC beta-barrel core" evidence="6">
    <location>
        <begin position="116"/>
        <end position="263"/>
    </location>
</feature>
<comment type="caution">
    <text evidence="7">The sequence shown here is derived from an EMBL/GenBank/DDBJ whole genome shotgun (WGS) entry which is preliminary data.</text>
</comment>
<organism evidence="7 8">
    <name type="scientific">Xylanibacter muris</name>
    <dbReference type="NCBI Taxonomy" id="2736290"/>
    <lineage>
        <taxon>Bacteria</taxon>
        <taxon>Pseudomonadati</taxon>
        <taxon>Bacteroidota</taxon>
        <taxon>Bacteroidia</taxon>
        <taxon>Bacteroidales</taxon>
        <taxon>Prevotellaceae</taxon>
        <taxon>Xylanibacter</taxon>
    </lineage>
</organism>
<evidence type="ECO:0000256" key="4">
    <source>
        <dbReference type="ARBA" id="ARBA00032089"/>
    </source>
</evidence>
<protein>
    <recommendedName>
        <fullName evidence="2">Cell shape-determining protein MreC</fullName>
    </recommendedName>
    <alternativeName>
        <fullName evidence="4">Cell shape protein MreC</fullName>
    </alternativeName>
</protein>
<dbReference type="RefSeq" id="WP_172275318.1">
    <property type="nucleotide sequence ID" value="NZ_CASGMU010000003.1"/>
</dbReference>
<comment type="similarity">
    <text evidence="1">Belongs to the MreC family.</text>
</comment>
<dbReference type="NCBIfam" id="NF010532">
    <property type="entry name" value="PRK13922.9-3"/>
    <property type="match status" value="1"/>
</dbReference>
<dbReference type="InterPro" id="IPR042177">
    <property type="entry name" value="Cell/Rod_1"/>
</dbReference>
<evidence type="ECO:0000259" key="6">
    <source>
        <dbReference type="Pfam" id="PF04085"/>
    </source>
</evidence>
<dbReference type="InterPro" id="IPR042175">
    <property type="entry name" value="Cell/Rod_MreC_2"/>
</dbReference>
<dbReference type="InterPro" id="IPR007221">
    <property type="entry name" value="MreC"/>
</dbReference>
<evidence type="ECO:0000256" key="5">
    <source>
        <dbReference type="SAM" id="Phobius"/>
    </source>
</evidence>
<keyword evidence="5" id="KW-0472">Membrane</keyword>
<dbReference type="Pfam" id="PF04085">
    <property type="entry name" value="MreC"/>
    <property type="match status" value="1"/>
</dbReference>
<dbReference type="PANTHER" id="PTHR34138">
    <property type="entry name" value="CELL SHAPE-DETERMINING PROTEIN MREC"/>
    <property type="match status" value="1"/>
</dbReference>
<sequence>MHNLIEFITKQYHWLLFIFLEVVSVVLLFQYNNYQSSVWFTSANAVTGKIYEWSSAIESYLSLTHVNKELTLRNFHLERQLNQLSRLYGELTEDTTAAERAGLRILEQYSLVPAKVISNTIDRPDNLITIDKGRADGVETDMGVACGNGIVGIVYLVSEHYSIVMPVLNTHSRISCSIRKRGYFGYLKWNGGASDIAYVEDVPRHAHFKRGDWVETSGYSSIFPAGVLVGKIVEVYNSSDGLSYKLKVHLTTDFGNLRDVCVINDRTIAERAKLLEAARDSIRQNSGAAITK</sequence>
<dbReference type="Gene3D" id="2.40.10.340">
    <property type="entry name" value="Rod shape-determining protein MreC, domain 1"/>
    <property type="match status" value="1"/>
</dbReference>
<feature type="transmembrane region" description="Helical" evidence="5">
    <location>
        <begin position="12"/>
        <end position="31"/>
    </location>
</feature>
<dbReference type="InterPro" id="IPR055342">
    <property type="entry name" value="MreC_beta-barrel_core"/>
</dbReference>
<dbReference type="Gene3D" id="2.40.10.350">
    <property type="entry name" value="Rod shape-determining protein MreC, domain 2"/>
    <property type="match status" value="1"/>
</dbReference>
<dbReference type="PANTHER" id="PTHR34138:SF1">
    <property type="entry name" value="CELL SHAPE-DETERMINING PROTEIN MREC"/>
    <property type="match status" value="1"/>
</dbReference>
<keyword evidence="8" id="KW-1185">Reference proteome</keyword>
<evidence type="ECO:0000313" key="8">
    <source>
        <dbReference type="Proteomes" id="UP000714420"/>
    </source>
</evidence>
<name>A0ABX2AMK0_9BACT</name>
<accession>A0ABX2AMK0</accession>
<keyword evidence="3" id="KW-0133">Cell shape</keyword>
<dbReference type="Proteomes" id="UP000714420">
    <property type="component" value="Unassembled WGS sequence"/>
</dbReference>
<evidence type="ECO:0000313" key="7">
    <source>
        <dbReference type="EMBL" id="NPD91980.1"/>
    </source>
</evidence>
<gene>
    <name evidence="7" type="primary">mreC</name>
    <name evidence="7" type="ORF">HPS56_06375</name>
</gene>
<evidence type="ECO:0000256" key="1">
    <source>
        <dbReference type="ARBA" id="ARBA00009369"/>
    </source>
</evidence>
<evidence type="ECO:0000256" key="2">
    <source>
        <dbReference type="ARBA" id="ARBA00013855"/>
    </source>
</evidence>
<evidence type="ECO:0000256" key="3">
    <source>
        <dbReference type="ARBA" id="ARBA00022960"/>
    </source>
</evidence>
<keyword evidence="5" id="KW-0812">Transmembrane</keyword>
<reference evidence="7 8" key="1">
    <citation type="submission" date="2020-05" db="EMBL/GenBank/DDBJ databases">
        <title>Distinct polysaccharide utilization as determinants for interspecies competition between intestinal Prevotella spp.</title>
        <authorList>
            <person name="Galvez E.J.C."/>
            <person name="Iljazovic A."/>
            <person name="Strowig T."/>
        </authorList>
    </citation>
    <scope>NUCLEOTIDE SEQUENCE [LARGE SCALE GENOMIC DNA]</scope>
    <source>
        <strain evidence="7 8">PMUR</strain>
    </source>
</reference>
<keyword evidence="5" id="KW-1133">Transmembrane helix</keyword>
<proteinExistence type="inferred from homology"/>
<dbReference type="EMBL" id="JABKKF010000004">
    <property type="protein sequence ID" value="NPD91980.1"/>
    <property type="molecule type" value="Genomic_DNA"/>
</dbReference>